<reference evidence="1" key="2">
    <citation type="submission" date="2014-01" db="EMBL/GenBank/DDBJ databases">
        <authorList>
            <person name="Aslett M."/>
        </authorList>
    </citation>
    <scope>NUCLEOTIDE SEQUENCE [LARGE SCALE GENOMIC DNA]</scope>
    <source>
        <strain evidence="1">DB27</strain>
    </source>
</reference>
<protein>
    <submittedName>
        <fullName evidence="1">Uncharacterized protein</fullName>
    </submittedName>
</protein>
<proteinExistence type="predicted"/>
<organism evidence="1">
    <name type="scientific">Bacillus thuringiensis DB27</name>
    <dbReference type="NCBI Taxonomy" id="1431339"/>
    <lineage>
        <taxon>Bacteria</taxon>
        <taxon>Bacillati</taxon>
        <taxon>Bacillota</taxon>
        <taxon>Bacilli</taxon>
        <taxon>Bacillales</taxon>
        <taxon>Bacillaceae</taxon>
        <taxon>Bacillus</taxon>
        <taxon>Bacillus cereus group</taxon>
    </lineage>
</organism>
<evidence type="ECO:0000313" key="1">
    <source>
        <dbReference type="EMBL" id="CDN35951.1"/>
    </source>
</evidence>
<dbReference type="EMBL" id="HG810017">
    <property type="protein sequence ID" value="CDN35951.1"/>
    <property type="molecule type" value="Genomic_DNA"/>
</dbReference>
<dbReference type="Proteomes" id="UP000030682">
    <property type="component" value="Unassembled WGS sequence"/>
</dbReference>
<name>W8YBZ2_BACTU</name>
<dbReference type="HOGENOM" id="CLU_3247643_0_0_9"/>
<accession>W8YBZ2</accession>
<reference evidence="1" key="1">
    <citation type="submission" date="2014-01" db="EMBL/GenBank/DDBJ databases">
        <title>Draft genome sequence of highly nematicidal Bacillus thuringiensis DB27.</title>
        <authorList>
            <person name="Iatsenko I."/>
            <person name="Pickard D."/>
            <person name="Corton C."/>
            <person name="Dougan G."/>
            <person name="Sommer R.J."/>
        </authorList>
    </citation>
    <scope>NUCLEOTIDE SEQUENCE [LARGE SCALE GENOMIC DNA]</scope>
    <source>
        <strain evidence="1">DB27</strain>
    </source>
</reference>
<sequence length="42" mass="5021">MLIAKNIKGFEVYTSCADMHGKKTIEYIRWSFSIFMEFVAKW</sequence>
<dbReference type="AlphaFoldDB" id="W8YBZ2"/>
<gene>
    <name evidence="1" type="ORF">BTDB27_002293</name>
</gene>